<dbReference type="Proteomes" id="UP000332933">
    <property type="component" value="Unassembled WGS sequence"/>
</dbReference>
<gene>
    <name evidence="3" type="primary">Aste57867_18559</name>
    <name evidence="2" type="ORF">As57867_018497</name>
    <name evidence="3" type="ORF">ASTE57867_18559</name>
</gene>
<sequence length="174" mass="18884">MPPPPSKAAALRSKKRRRAHAHKKTSKQTVRQPLPRGEALEIAIPPGSILTDEEDTDVGVKDMESCMSQDNGSSNSQCTFCGDVLTTSSESVVPPLCAECQHLMPETVSPNADDSTTTITEDEDFREAHQIRFDELVAASSPAMAHDLVATYIRHGKAMWKDFAPASAHVSINV</sequence>
<reference evidence="3 4" key="1">
    <citation type="submission" date="2019-03" db="EMBL/GenBank/DDBJ databases">
        <authorList>
            <person name="Gaulin E."/>
            <person name="Dumas B."/>
        </authorList>
    </citation>
    <scope>NUCLEOTIDE SEQUENCE [LARGE SCALE GENOMIC DNA]</scope>
    <source>
        <strain evidence="3">CBS 568.67</strain>
    </source>
</reference>
<feature type="region of interest" description="Disordered" evidence="1">
    <location>
        <begin position="1"/>
        <end position="39"/>
    </location>
</feature>
<keyword evidence="4" id="KW-1185">Reference proteome</keyword>
<dbReference type="AlphaFoldDB" id="A0A485LBX1"/>
<feature type="compositionally biased region" description="Basic residues" evidence="1">
    <location>
        <begin position="12"/>
        <end position="26"/>
    </location>
</feature>
<evidence type="ECO:0000313" key="4">
    <source>
        <dbReference type="Proteomes" id="UP000332933"/>
    </source>
</evidence>
<evidence type="ECO:0000313" key="2">
    <source>
        <dbReference type="EMBL" id="KAF0690050.1"/>
    </source>
</evidence>
<organism evidence="3 4">
    <name type="scientific">Aphanomyces stellatus</name>
    <dbReference type="NCBI Taxonomy" id="120398"/>
    <lineage>
        <taxon>Eukaryota</taxon>
        <taxon>Sar</taxon>
        <taxon>Stramenopiles</taxon>
        <taxon>Oomycota</taxon>
        <taxon>Saprolegniomycetes</taxon>
        <taxon>Saprolegniales</taxon>
        <taxon>Verrucalvaceae</taxon>
        <taxon>Aphanomyces</taxon>
    </lineage>
</organism>
<reference evidence="2" key="2">
    <citation type="submission" date="2019-06" db="EMBL/GenBank/DDBJ databases">
        <title>Genomics analysis of Aphanomyces spp. identifies a new class of oomycete effector associated with host adaptation.</title>
        <authorList>
            <person name="Gaulin E."/>
        </authorList>
    </citation>
    <scope>NUCLEOTIDE SEQUENCE</scope>
    <source>
        <strain evidence="2">CBS 578.67</strain>
    </source>
</reference>
<evidence type="ECO:0000256" key="1">
    <source>
        <dbReference type="SAM" id="MobiDB-lite"/>
    </source>
</evidence>
<protein>
    <submittedName>
        <fullName evidence="3">Aste57867_18559 protein</fullName>
    </submittedName>
</protein>
<dbReference type="EMBL" id="VJMH01006396">
    <property type="protein sequence ID" value="KAF0690050.1"/>
    <property type="molecule type" value="Genomic_DNA"/>
</dbReference>
<accession>A0A485LBX1</accession>
<evidence type="ECO:0000313" key="3">
    <source>
        <dbReference type="EMBL" id="VFT95295.1"/>
    </source>
</evidence>
<dbReference type="EMBL" id="CAADRA010006417">
    <property type="protein sequence ID" value="VFT95295.1"/>
    <property type="molecule type" value="Genomic_DNA"/>
</dbReference>
<name>A0A485LBX1_9STRA</name>
<proteinExistence type="predicted"/>